<keyword evidence="1" id="KW-0175">Coiled coil</keyword>
<feature type="coiled-coil region" evidence="1">
    <location>
        <begin position="35"/>
        <end position="69"/>
    </location>
</feature>
<protein>
    <recommendedName>
        <fullName evidence="4">F-box domain-containing protein</fullName>
    </recommendedName>
</protein>
<dbReference type="EMBL" id="JBANRG010000010">
    <property type="protein sequence ID" value="KAK7462737.1"/>
    <property type="molecule type" value="Genomic_DNA"/>
</dbReference>
<evidence type="ECO:0000313" key="2">
    <source>
        <dbReference type="EMBL" id="KAK7462737.1"/>
    </source>
</evidence>
<sequence length="539" mass="61663">MFDSPFSHLFDRNQAVDASDIPTIHDLLSKPLENLDRLNSEIARLEAVLAKLKLERDEAQNYVNAHQRLLSPSLRLPPEILSEIFVHCLPEDCNAICSVSEAPLLLGLICRNWRDVCISTSRLWSSIHIVIVNAHITRMCSEIDAKRLGVELWLERSGLSPLSFSIHGSCNEPGIMLSRCIQQFLQCFIQQVHRWQDVQLQLNAFCAHLFDASIATLPDLDQKLNLLHTLTFDFLSDIPTLPCLSKLLAAPHLRHVAVPNNIEHMQHHLELLSPGLSQLIIHGGSRMRTDTQPYNPLHLLLRYKSLRACHFEIHTAWRGVFDFTLSVPNIPLPLMRDLSFHFVLPRSTSIDDLFKRMSTPSLRRLKVRITPLPTRILEHAPFMPLLVDNQIRELEMDLPLSTSGYLECLIQSSGLTKLAINCSRLKADAAKEIISRLIPSVKQPPLCPKLRHLTLTYPRVDDELMLDLARSRMGIFDGMALLEVLQVEFYGFKSLHIEGSLDELREQGMQIRFDYFETEKRDRHSTRQQVAGDPYFLLF</sequence>
<evidence type="ECO:0000256" key="1">
    <source>
        <dbReference type="SAM" id="Coils"/>
    </source>
</evidence>
<name>A0ABR1JMT3_9AGAR</name>
<gene>
    <name evidence="2" type="ORF">VKT23_007324</name>
</gene>
<comment type="caution">
    <text evidence="2">The sequence shown here is derived from an EMBL/GenBank/DDBJ whole genome shotgun (WGS) entry which is preliminary data.</text>
</comment>
<reference evidence="2 3" key="1">
    <citation type="submission" date="2024-01" db="EMBL/GenBank/DDBJ databases">
        <title>A draft genome for the cacao thread blight pathogen Marasmiellus scandens.</title>
        <authorList>
            <person name="Baruah I.K."/>
            <person name="Leung J."/>
            <person name="Bukari Y."/>
            <person name="Amoako-Attah I."/>
            <person name="Meinhardt L.W."/>
            <person name="Bailey B.A."/>
            <person name="Cohen S.P."/>
        </authorList>
    </citation>
    <scope>NUCLEOTIDE SEQUENCE [LARGE SCALE GENOMIC DNA]</scope>
    <source>
        <strain evidence="2 3">GH-19</strain>
    </source>
</reference>
<proteinExistence type="predicted"/>
<accession>A0ABR1JMT3</accession>
<keyword evidence="3" id="KW-1185">Reference proteome</keyword>
<evidence type="ECO:0008006" key="4">
    <source>
        <dbReference type="Google" id="ProtNLM"/>
    </source>
</evidence>
<dbReference type="Gene3D" id="1.20.1280.50">
    <property type="match status" value="1"/>
</dbReference>
<dbReference type="Proteomes" id="UP001498398">
    <property type="component" value="Unassembled WGS sequence"/>
</dbReference>
<organism evidence="2 3">
    <name type="scientific">Marasmiellus scandens</name>
    <dbReference type="NCBI Taxonomy" id="2682957"/>
    <lineage>
        <taxon>Eukaryota</taxon>
        <taxon>Fungi</taxon>
        <taxon>Dikarya</taxon>
        <taxon>Basidiomycota</taxon>
        <taxon>Agaricomycotina</taxon>
        <taxon>Agaricomycetes</taxon>
        <taxon>Agaricomycetidae</taxon>
        <taxon>Agaricales</taxon>
        <taxon>Marasmiineae</taxon>
        <taxon>Omphalotaceae</taxon>
        <taxon>Marasmiellus</taxon>
    </lineage>
</organism>
<evidence type="ECO:0000313" key="3">
    <source>
        <dbReference type="Proteomes" id="UP001498398"/>
    </source>
</evidence>